<name>A0ABS9EFD7_9FLAO</name>
<reference evidence="2" key="1">
    <citation type="submission" date="2022-01" db="EMBL/GenBank/DDBJ databases">
        <title>Gillisia lutea sp. nov., isolated from marine plastic residues from the Malvarosa beach (Valencia, Spain).</title>
        <authorList>
            <person name="Vidal-Verdu A."/>
            <person name="Molina-Menor E."/>
            <person name="Satari L."/>
            <person name="Pascual J."/>
            <person name="Pereto J."/>
            <person name="Porcar M."/>
        </authorList>
    </citation>
    <scope>NUCLEOTIDE SEQUENCE</scope>
    <source>
        <strain evidence="2">M10.2A</strain>
    </source>
</reference>
<evidence type="ECO:0000313" key="3">
    <source>
        <dbReference type="Proteomes" id="UP001179363"/>
    </source>
</evidence>
<comment type="caution">
    <text evidence="2">The sequence shown here is derived from an EMBL/GenBank/DDBJ whole genome shotgun (WGS) entry which is preliminary data.</text>
</comment>
<gene>
    <name evidence="2" type="ORF">L1I30_02810</name>
</gene>
<protein>
    <submittedName>
        <fullName evidence="2">DUF177 domain-containing protein</fullName>
    </submittedName>
</protein>
<accession>A0ABS9EFD7</accession>
<organism evidence="2 3">
    <name type="scientific">Gillisia lutea</name>
    <dbReference type="NCBI Taxonomy" id="2909668"/>
    <lineage>
        <taxon>Bacteria</taxon>
        <taxon>Pseudomonadati</taxon>
        <taxon>Bacteroidota</taxon>
        <taxon>Flavobacteriia</taxon>
        <taxon>Flavobacteriales</taxon>
        <taxon>Flavobacteriaceae</taxon>
        <taxon>Gillisia</taxon>
    </lineage>
</organism>
<feature type="compositionally biased region" description="Acidic residues" evidence="1">
    <location>
        <begin position="158"/>
        <end position="168"/>
    </location>
</feature>
<dbReference type="EMBL" id="JAKGTH010000006">
    <property type="protein sequence ID" value="MCF4100589.1"/>
    <property type="molecule type" value="Genomic_DNA"/>
</dbReference>
<dbReference type="Pfam" id="PF02620">
    <property type="entry name" value="YceD"/>
    <property type="match status" value="1"/>
</dbReference>
<evidence type="ECO:0000313" key="2">
    <source>
        <dbReference type="EMBL" id="MCF4100589.1"/>
    </source>
</evidence>
<evidence type="ECO:0000256" key="1">
    <source>
        <dbReference type="SAM" id="MobiDB-lite"/>
    </source>
</evidence>
<keyword evidence="3" id="KW-1185">Reference proteome</keyword>
<feature type="region of interest" description="Disordered" evidence="1">
    <location>
        <begin position="149"/>
        <end position="183"/>
    </location>
</feature>
<sequence>MRKFAEFTIPFVGLKTGKHEFEYQIGKEFFEHFEYDEFNDAKLLAKVTLDKKSTFMELTFEVSGVVNVNCDLTDEPFDLPIEGELILVIKFGEEFNDDNEELLILPHGEYQVDISQYLYELIVLSVPSKRVHPGVEDGTLESEMLEKLEELSPKQAEEDIDDNENEENIDPRWNKLKNLLNDK</sequence>
<proteinExistence type="predicted"/>
<dbReference type="InterPro" id="IPR003772">
    <property type="entry name" value="YceD"/>
</dbReference>
<dbReference type="Proteomes" id="UP001179363">
    <property type="component" value="Unassembled WGS sequence"/>
</dbReference>
<dbReference type="RefSeq" id="WP_236132728.1">
    <property type="nucleotide sequence ID" value="NZ_JAKGTH010000006.1"/>
</dbReference>